<protein>
    <submittedName>
        <fullName evidence="2">Uncharacterized protein</fullName>
    </submittedName>
</protein>
<gene>
    <name evidence="2" type="ORF">NTEN_LOCUS6013</name>
</gene>
<dbReference type="AlphaFoldDB" id="A0A6H5GAG8"/>
<sequence length="278" mass="31483">MRDRVTTLEIPTFGQKHFSDHRQQGADCAIVSTCSRRQEDFLQYSTVGRDHVKCSSCFLQWESAMGRKPDVIWRISVTKDDFRVTMEIIATATSTWNREKSRNTYHRYDGDRSGGCAGGFETTSTRGDPKAHIPACGPSTTPSCPAYAYPCIQKKRRRRWRIPNRWALSGATWHYLLFESAAASSRASWCSKSKIRILFKIYDKQSASTNKLEQGVRSRAMYNVVTAAGHPKLDPQPIVRVEGRVKAEEDEAQKWTDGFVSSRRMVPEEDGGGELMSD</sequence>
<feature type="compositionally biased region" description="Acidic residues" evidence="1">
    <location>
        <begin position="268"/>
        <end position="278"/>
    </location>
</feature>
<organism evidence="2 3">
    <name type="scientific">Nesidiocoris tenuis</name>
    <dbReference type="NCBI Taxonomy" id="355587"/>
    <lineage>
        <taxon>Eukaryota</taxon>
        <taxon>Metazoa</taxon>
        <taxon>Ecdysozoa</taxon>
        <taxon>Arthropoda</taxon>
        <taxon>Hexapoda</taxon>
        <taxon>Insecta</taxon>
        <taxon>Pterygota</taxon>
        <taxon>Neoptera</taxon>
        <taxon>Paraneoptera</taxon>
        <taxon>Hemiptera</taxon>
        <taxon>Heteroptera</taxon>
        <taxon>Panheteroptera</taxon>
        <taxon>Cimicomorpha</taxon>
        <taxon>Miridae</taxon>
        <taxon>Dicyphina</taxon>
        <taxon>Nesidiocoris</taxon>
    </lineage>
</organism>
<proteinExistence type="predicted"/>
<feature type="region of interest" description="Disordered" evidence="1">
    <location>
        <begin position="259"/>
        <end position="278"/>
    </location>
</feature>
<evidence type="ECO:0000256" key="1">
    <source>
        <dbReference type="SAM" id="MobiDB-lite"/>
    </source>
</evidence>
<dbReference type="EMBL" id="CADCXU010009045">
    <property type="protein sequence ID" value="CAA9999758.1"/>
    <property type="molecule type" value="Genomic_DNA"/>
</dbReference>
<name>A0A6H5GAG8_9HEMI</name>
<dbReference type="Proteomes" id="UP000479000">
    <property type="component" value="Unassembled WGS sequence"/>
</dbReference>
<accession>A0A6H5GAG8</accession>
<reference evidence="2 3" key="1">
    <citation type="submission" date="2020-02" db="EMBL/GenBank/DDBJ databases">
        <authorList>
            <person name="Ferguson B K."/>
        </authorList>
    </citation>
    <scope>NUCLEOTIDE SEQUENCE [LARGE SCALE GENOMIC DNA]</scope>
</reference>
<evidence type="ECO:0000313" key="3">
    <source>
        <dbReference type="Proteomes" id="UP000479000"/>
    </source>
</evidence>
<keyword evidence="3" id="KW-1185">Reference proteome</keyword>
<evidence type="ECO:0000313" key="2">
    <source>
        <dbReference type="EMBL" id="CAA9999758.1"/>
    </source>
</evidence>